<protein>
    <submittedName>
        <fullName evidence="1">Uncharacterized protein</fullName>
    </submittedName>
</protein>
<keyword evidence="2" id="KW-1185">Reference proteome</keyword>
<comment type="caution">
    <text evidence="1">The sequence shown here is derived from an EMBL/GenBank/DDBJ whole genome shotgun (WGS) entry which is preliminary data.</text>
</comment>
<dbReference type="RefSeq" id="WP_380793787.1">
    <property type="nucleotide sequence ID" value="NZ_JBHRVU010000004.1"/>
</dbReference>
<organism evidence="1 2">
    <name type="scientific">Sphingobium rhizovicinum</name>
    <dbReference type="NCBI Taxonomy" id="432308"/>
    <lineage>
        <taxon>Bacteria</taxon>
        <taxon>Pseudomonadati</taxon>
        <taxon>Pseudomonadota</taxon>
        <taxon>Alphaproteobacteria</taxon>
        <taxon>Sphingomonadales</taxon>
        <taxon>Sphingomonadaceae</taxon>
        <taxon>Sphingobium</taxon>
    </lineage>
</organism>
<evidence type="ECO:0000313" key="2">
    <source>
        <dbReference type="Proteomes" id="UP001595681"/>
    </source>
</evidence>
<dbReference type="Proteomes" id="UP001595681">
    <property type="component" value="Unassembled WGS sequence"/>
</dbReference>
<name>A0ABV7NDV7_9SPHN</name>
<accession>A0ABV7NDV7</accession>
<proteinExistence type="predicted"/>
<gene>
    <name evidence="1" type="ORF">ACFOKF_05375</name>
</gene>
<sequence length="87" mass="9546">MSLAFDCWSLGLESCSVIGMRLPRLMTGDPAAMREAQRMVSEKVEAAASLQWKLMTGTLGTTAPSVLGASVAHYRKVVRQNHRRLRG</sequence>
<dbReference type="EMBL" id="JBHRVU010000004">
    <property type="protein sequence ID" value="MFC3440634.1"/>
    <property type="molecule type" value="Genomic_DNA"/>
</dbReference>
<reference evidence="2" key="1">
    <citation type="journal article" date="2019" name="Int. J. Syst. Evol. Microbiol.">
        <title>The Global Catalogue of Microorganisms (GCM) 10K type strain sequencing project: providing services to taxonomists for standard genome sequencing and annotation.</title>
        <authorList>
            <consortium name="The Broad Institute Genomics Platform"/>
            <consortium name="The Broad Institute Genome Sequencing Center for Infectious Disease"/>
            <person name="Wu L."/>
            <person name="Ma J."/>
        </authorList>
    </citation>
    <scope>NUCLEOTIDE SEQUENCE [LARGE SCALE GENOMIC DNA]</scope>
    <source>
        <strain evidence="2">CCM 7491</strain>
    </source>
</reference>
<evidence type="ECO:0000313" key="1">
    <source>
        <dbReference type="EMBL" id="MFC3440634.1"/>
    </source>
</evidence>